<evidence type="ECO:0000313" key="5">
    <source>
        <dbReference type="Proteomes" id="UP000472839"/>
    </source>
</evidence>
<evidence type="ECO:0000313" key="2">
    <source>
        <dbReference type="EMBL" id="KAB7886062.1"/>
    </source>
</evidence>
<gene>
    <name evidence="3" type="ORF">GBG18_10715</name>
    <name evidence="2" type="ORF">GBG19_12930</name>
</gene>
<dbReference type="Proteomes" id="UP000472839">
    <property type="component" value="Unassembled WGS sequence"/>
</dbReference>
<dbReference type="Proteomes" id="UP000461010">
    <property type="component" value="Unassembled WGS sequence"/>
</dbReference>
<organism evidence="2 5">
    <name type="scientific">Poseidonibacter ostreae</name>
    <dbReference type="NCBI Taxonomy" id="2654171"/>
    <lineage>
        <taxon>Bacteria</taxon>
        <taxon>Pseudomonadati</taxon>
        <taxon>Campylobacterota</taxon>
        <taxon>Epsilonproteobacteria</taxon>
        <taxon>Campylobacterales</taxon>
        <taxon>Arcobacteraceae</taxon>
        <taxon>Poseidonibacter</taxon>
    </lineage>
</organism>
<dbReference type="EMBL" id="WFKJ01000033">
    <property type="protein sequence ID" value="KAB7889617.1"/>
    <property type="molecule type" value="Genomic_DNA"/>
</dbReference>
<dbReference type="InterPro" id="IPR008258">
    <property type="entry name" value="Transglycosylase_SLT_dom_1"/>
</dbReference>
<keyword evidence="4" id="KW-1185">Reference proteome</keyword>
<sequence>MKYIFLILIFINFSQAAKVNYFEEVGNHFGIDPLLLWSIAKVESNHNPKAINFNSNGTKDIGIMQINTIHIPTLKRLGFQKEDLWNPRINIYMGGWVLKRCLKKHGLTVNGVTCYNGRINNNPYGLKVIKQLKKVYSKKKKDT</sequence>
<dbReference type="EMBL" id="WFKK01000047">
    <property type="protein sequence ID" value="KAB7886062.1"/>
    <property type="molecule type" value="Genomic_DNA"/>
</dbReference>
<dbReference type="SUPFAM" id="SSF53955">
    <property type="entry name" value="Lysozyme-like"/>
    <property type="match status" value="1"/>
</dbReference>
<evidence type="ECO:0000313" key="3">
    <source>
        <dbReference type="EMBL" id="KAB7889617.1"/>
    </source>
</evidence>
<proteinExistence type="predicted"/>
<reference evidence="4 5" key="1">
    <citation type="submission" date="2019-10" db="EMBL/GenBank/DDBJ databases">
        <title>Poseidonibacter ostreae sp. nov., isolated from the gut of the Ostrea denselamellosa.</title>
        <authorList>
            <person name="Choi A."/>
        </authorList>
    </citation>
    <scope>NUCLEOTIDE SEQUENCE [LARGE SCALE GENOMIC DNA]</scope>
    <source>
        <strain evidence="2 5">SJOD-M-33</strain>
        <strain evidence="3 4">SJOD-M-5</strain>
    </source>
</reference>
<accession>A0A6L4WPH8</accession>
<comment type="caution">
    <text evidence="2">The sequence shown here is derived from an EMBL/GenBank/DDBJ whole genome shotgun (WGS) entry which is preliminary data.</text>
</comment>
<evidence type="ECO:0000313" key="4">
    <source>
        <dbReference type="Proteomes" id="UP000461010"/>
    </source>
</evidence>
<name>A0A6L4WPH8_9BACT</name>
<dbReference type="RefSeq" id="WP_152190971.1">
    <property type="nucleotide sequence ID" value="NZ_WFKI01000025.1"/>
</dbReference>
<evidence type="ECO:0000259" key="1">
    <source>
        <dbReference type="Pfam" id="PF01464"/>
    </source>
</evidence>
<dbReference type="AlphaFoldDB" id="A0A6L4WPH8"/>
<feature type="domain" description="Transglycosylase SLT" evidence="1">
    <location>
        <begin position="21"/>
        <end position="118"/>
    </location>
</feature>
<dbReference type="Gene3D" id="1.10.530.10">
    <property type="match status" value="1"/>
</dbReference>
<dbReference type="Pfam" id="PF01464">
    <property type="entry name" value="SLT"/>
    <property type="match status" value="1"/>
</dbReference>
<protein>
    <submittedName>
        <fullName evidence="2">Transglycosylase SLT domain-containing protein</fullName>
    </submittedName>
</protein>
<dbReference type="InterPro" id="IPR023346">
    <property type="entry name" value="Lysozyme-like_dom_sf"/>
</dbReference>
<dbReference type="CDD" id="cd13400">
    <property type="entry name" value="LT_IagB-like"/>
    <property type="match status" value="1"/>
</dbReference>